<dbReference type="Proteomes" id="UP000270296">
    <property type="component" value="Unassembled WGS sequence"/>
</dbReference>
<keyword evidence="3" id="KW-1185">Reference proteome</keyword>
<dbReference type="EMBL" id="UZAM01014530">
    <property type="protein sequence ID" value="VDP34438.1"/>
    <property type="molecule type" value="Genomic_DNA"/>
</dbReference>
<evidence type="ECO:0000313" key="3">
    <source>
        <dbReference type="Proteomes" id="UP000270296"/>
    </source>
</evidence>
<dbReference type="WBParaSite" id="SBAD_0001114001-mRNA-1">
    <property type="protein sequence ID" value="SBAD_0001114001-mRNA-1"/>
    <property type="gene ID" value="SBAD_0001114001"/>
</dbReference>
<evidence type="ECO:0000313" key="4">
    <source>
        <dbReference type="WBParaSite" id="SBAD_0001114001-mRNA-1"/>
    </source>
</evidence>
<organism evidence="4">
    <name type="scientific">Soboliphyme baturini</name>
    <dbReference type="NCBI Taxonomy" id="241478"/>
    <lineage>
        <taxon>Eukaryota</taxon>
        <taxon>Metazoa</taxon>
        <taxon>Ecdysozoa</taxon>
        <taxon>Nematoda</taxon>
        <taxon>Enoplea</taxon>
        <taxon>Dorylaimia</taxon>
        <taxon>Dioctophymatida</taxon>
        <taxon>Dioctophymatoidea</taxon>
        <taxon>Soboliphymatidae</taxon>
        <taxon>Soboliphyme</taxon>
    </lineage>
</organism>
<accession>A0A183J4G6</accession>
<evidence type="ECO:0000256" key="1">
    <source>
        <dbReference type="SAM" id="MobiDB-lite"/>
    </source>
</evidence>
<feature type="region of interest" description="Disordered" evidence="1">
    <location>
        <begin position="1"/>
        <end position="24"/>
    </location>
</feature>
<evidence type="ECO:0000313" key="2">
    <source>
        <dbReference type="EMBL" id="VDP34438.1"/>
    </source>
</evidence>
<reference evidence="4" key="1">
    <citation type="submission" date="2016-06" db="UniProtKB">
        <authorList>
            <consortium name="WormBaseParasite"/>
        </authorList>
    </citation>
    <scope>IDENTIFICATION</scope>
</reference>
<gene>
    <name evidence="2" type="ORF">SBAD_LOCUS10763</name>
</gene>
<dbReference type="AlphaFoldDB" id="A0A183J4G6"/>
<protein>
    <submittedName>
        <fullName evidence="2 4">Uncharacterized protein</fullName>
    </submittedName>
</protein>
<sequence>MASPRPRVQGSTRRGGPNLPSLLQTTKLGHSECVGLTGIERSNESVVIANRLCRFAEAKMLRLSRFDSNTKYESVPYKTRLRTVAKSANKNEPHQRIVDNGEAGRTHDKITGQLNLPYLPI</sequence>
<proteinExistence type="predicted"/>
<reference evidence="2 3" key="2">
    <citation type="submission" date="2018-11" db="EMBL/GenBank/DDBJ databases">
        <authorList>
            <consortium name="Pathogen Informatics"/>
        </authorList>
    </citation>
    <scope>NUCLEOTIDE SEQUENCE [LARGE SCALE GENOMIC DNA]</scope>
</reference>
<name>A0A183J4G6_9BILA</name>